<evidence type="ECO:0000313" key="6">
    <source>
        <dbReference type="Proteomes" id="UP001286313"/>
    </source>
</evidence>
<accession>A0AAE1FJL1</accession>
<feature type="domain" description="Chromatin target of PRMT1 protein C-terminal" evidence="3">
    <location>
        <begin position="192"/>
        <end position="289"/>
    </location>
</feature>
<organism evidence="4 6">
    <name type="scientific">Petrolisthes cinctipes</name>
    <name type="common">Flat porcelain crab</name>
    <dbReference type="NCBI Taxonomy" id="88211"/>
    <lineage>
        <taxon>Eukaryota</taxon>
        <taxon>Metazoa</taxon>
        <taxon>Ecdysozoa</taxon>
        <taxon>Arthropoda</taxon>
        <taxon>Crustacea</taxon>
        <taxon>Multicrustacea</taxon>
        <taxon>Malacostraca</taxon>
        <taxon>Eumalacostraca</taxon>
        <taxon>Eucarida</taxon>
        <taxon>Decapoda</taxon>
        <taxon>Pleocyemata</taxon>
        <taxon>Anomura</taxon>
        <taxon>Galatheoidea</taxon>
        <taxon>Porcellanidae</taxon>
        <taxon>Petrolisthes</taxon>
    </lineage>
</organism>
<feature type="compositionally biased region" description="Low complexity" evidence="2">
    <location>
        <begin position="213"/>
        <end position="222"/>
    </location>
</feature>
<feature type="region of interest" description="Disordered" evidence="2">
    <location>
        <begin position="47"/>
        <end position="74"/>
    </location>
</feature>
<keyword evidence="1" id="KW-0694">RNA-binding</keyword>
<dbReference type="EMBL" id="JAWQEG010000767">
    <property type="protein sequence ID" value="KAK3885790.1"/>
    <property type="molecule type" value="Genomic_DNA"/>
</dbReference>
<proteinExistence type="predicted"/>
<dbReference type="AlphaFoldDB" id="A0AAE1FJL1"/>
<dbReference type="PANTHER" id="PTHR48426">
    <property type="entry name" value="CHROMATIN TARGET OF PRMT1 PROTEIN"/>
    <property type="match status" value="1"/>
</dbReference>
<evidence type="ECO:0000259" key="3">
    <source>
        <dbReference type="SMART" id="SM01218"/>
    </source>
</evidence>
<feature type="compositionally biased region" description="Low complexity" evidence="2">
    <location>
        <begin position="64"/>
        <end position="74"/>
    </location>
</feature>
<evidence type="ECO:0000313" key="5">
    <source>
        <dbReference type="EMBL" id="KAK3885790.1"/>
    </source>
</evidence>
<reference evidence="4" key="1">
    <citation type="submission" date="2023-10" db="EMBL/GenBank/DDBJ databases">
        <title>Genome assemblies of two species of porcelain crab, Petrolisthes cinctipes and Petrolisthes manimaculis (Anomura: Porcellanidae).</title>
        <authorList>
            <person name="Angst P."/>
        </authorList>
    </citation>
    <scope>NUCLEOTIDE SEQUENCE</scope>
    <source>
        <strain evidence="4">PB745_01</strain>
        <tissue evidence="4">Gill</tissue>
    </source>
</reference>
<evidence type="ECO:0000313" key="4">
    <source>
        <dbReference type="EMBL" id="KAK3874277.1"/>
    </source>
</evidence>
<name>A0AAE1FJL1_PETCI</name>
<dbReference type="SMART" id="SM01218">
    <property type="entry name" value="FoP_duplication"/>
    <property type="match status" value="1"/>
</dbReference>
<feature type="compositionally biased region" description="Gly residues" evidence="2">
    <location>
        <begin position="233"/>
        <end position="246"/>
    </location>
</feature>
<feature type="region of interest" description="Disordered" evidence="2">
    <location>
        <begin position="175"/>
        <end position="198"/>
    </location>
</feature>
<dbReference type="InterPro" id="IPR052656">
    <property type="entry name" value="CTOP_PRMT1"/>
</dbReference>
<gene>
    <name evidence="5" type="ORF">Pcinc_010025</name>
    <name evidence="4" type="ORF">Pcinc_020778</name>
</gene>
<keyword evidence="6" id="KW-1185">Reference proteome</keyword>
<dbReference type="InterPro" id="IPR025715">
    <property type="entry name" value="FoP_C"/>
</dbReference>
<feature type="region of interest" description="Disordered" evidence="2">
    <location>
        <begin position="213"/>
        <end position="252"/>
    </location>
</feature>
<dbReference type="PANTHER" id="PTHR48426:SF1">
    <property type="entry name" value="CHROMATIN TARGET OF PRMT1 PROTEIN"/>
    <property type="match status" value="1"/>
</dbReference>
<comment type="caution">
    <text evidence="4">The sequence shown here is derived from an EMBL/GenBank/DDBJ whole genome shotgun (WGS) entry which is preliminary data.</text>
</comment>
<sequence length="289" mass="31655">MDQRIVHLFHHISCYYTLLEMSVGKIILKSTTRMSLNDRFTVLRQEKPAVPGQGAPGLEERRQQAQASRRNQRLAAQMERRPAVMAALKLKKQQHLDQRLNGQRPVSVKQRLAVQGRLSVPDDGNSGQVGVRGRGGLRGVRGASFRGVTVRGGVRGTSFRGSTFRGTRGIFGLRGRGARGTNRGVRGGRFLRGRGMRGVVPTRGGVRGSLRGRGFSSVQGRGTFRGRGRGGRVSRGVRGGRGGRGAINGQAGENCTREELDQQLDEYMSKTKNALDCELDQYMKDATVE</sequence>
<evidence type="ECO:0000256" key="1">
    <source>
        <dbReference type="ARBA" id="ARBA00022884"/>
    </source>
</evidence>
<dbReference type="EMBL" id="JAWQEG010002116">
    <property type="protein sequence ID" value="KAK3874277.1"/>
    <property type="molecule type" value="Genomic_DNA"/>
</dbReference>
<dbReference type="GO" id="GO:0003723">
    <property type="term" value="F:RNA binding"/>
    <property type="evidence" value="ECO:0007669"/>
    <property type="project" value="UniProtKB-KW"/>
</dbReference>
<protein>
    <recommendedName>
        <fullName evidence="3">Chromatin target of PRMT1 protein C-terminal domain-containing protein</fullName>
    </recommendedName>
</protein>
<dbReference type="Pfam" id="PF13865">
    <property type="entry name" value="FoP_duplication"/>
    <property type="match status" value="1"/>
</dbReference>
<evidence type="ECO:0000256" key="2">
    <source>
        <dbReference type="SAM" id="MobiDB-lite"/>
    </source>
</evidence>
<dbReference type="Proteomes" id="UP001286313">
    <property type="component" value="Unassembled WGS sequence"/>
</dbReference>